<name>Q738L9_BACC1</name>
<gene>
    <name evidence="1" type="ordered locus">BCE_2375</name>
</gene>
<dbReference type="AlphaFoldDB" id="Q738L9"/>
<organism evidence="1 2">
    <name type="scientific">Bacillus cereus (strain ATCC 10987 / NRS 248)</name>
    <dbReference type="NCBI Taxonomy" id="222523"/>
    <lineage>
        <taxon>Bacteria</taxon>
        <taxon>Bacillati</taxon>
        <taxon>Bacillota</taxon>
        <taxon>Bacilli</taxon>
        <taxon>Bacillales</taxon>
        <taxon>Bacillaceae</taxon>
        <taxon>Bacillus</taxon>
        <taxon>Bacillus cereus group</taxon>
    </lineage>
</organism>
<evidence type="ECO:0000313" key="1">
    <source>
        <dbReference type="EMBL" id="AAS41293.1"/>
    </source>
</evidence>
<dbReference type="Proteomes" id="UP000002527">
    <property type="component" value="Chromosome"/>
</dbReference>
<protein>
    <submittedName>
        <fullName evidence="1">Uncharacterized protein</fullName>
    </submittedName>
</protein>
<dbReference type="HOGENOM" id="CLU_3284325_0_0_9"/>
<evidence type="ECO:0000313" key="2">
    <source>
        <dbReference type="Proteomes" id="UP000002527"/>
    </source>
</evidence>
<dbReference type="KEGG" id="bca:BCE_2375"/>
<dbReference type="EMBL" id="AE017194">
    <property type="protein sequence ID" value="AAS41293.1"/>
    <property type="molecule type" value="Genomic_DNA"/>
</dbReference>
<sequence>MHITVSLYNIAKLHFYFNVSEFLEDFNLFYNDKFPILLPM</sequence>
<reference evidence="1 2" key="1">
    <citation type="journal article" date="2004" name="Nucleic Acids Res.">
        <title>The genome sequence of Bacillus cereus ATCC 10987 reveals metabolic adaptations and a large plasmid related to Bacillus anthracis pXO1.</title>
        <authorList>
            <person name="Rasko D.A."/>
            <person name="Ravel J."/>
            <person name="Okstad O.A."/>
            <person name="Helgason E."/>
            <person name="Cer R.Z."/>
            <person name="Jiang L."/>
            <person name="Shores K.A."/>
            <person name="Fouts D.E."/>
            <person name="Tourasse N.J."/>
            <person name="Angiuoli S.V."/>
            <person name="Kolonay J."/>
            <person name="Nelson W.C."/>
            <person name="Kolsto A.-B."/>
            <person name="Fraser C.M."/>
            <person name="Read T.D."/>
        </authorList>
    </citation>
    <scope>NUCLEOTIDE SEQUENCE [LARGE SCALE GENOMIC DNA]</scope>
    <source>
        <strain evidence="2">ATCC 10987 / NRS 248</strain>
    </source>
</reference>
<proteinExistence type="predicted"/>
<accession>Q738L9</accession>